<accession>A0A068WT39</accession>
<reference evidence="1" key="2">
    <citation type="submission" date="2014-06" db="EMBL/GenBank/DDBJ databases">
        <authorList>
            <person name="Aslett M."/>
        </authorList>
    </citation>
    <scope>NUCLEOTIDE SEQUENCE</scope>
</reference>
<evidence type="ECO:0000313" key="3">
    <source>
        <dbReference type="WBParaSite" id="EgrG_002034200"/>
    </source>
</evidence>
<evidence type="ECO:0000313" key="1">
    <source>
        <dbReference type="EMBL" id="CDS22993.1"/>
    </source>
</evidence>
<protein>
    <submittedName>
        <fullName evidence="1 3">Uncharacterized protein</fullName>
    </submittedName>
</protein>
<dbReference type="Proteomes" id="UP000492820">
    <property type="component" value="Unassembled WGS sequence"/>
</dbReference>
<dbReference type="WBParaSite" id="EgrG_002034200">
    <property type="protein sequence ID" value="EgrG_002034200"/>
    <property type="gene ID" value="EgrG_002034200"/>
</dbReference>
<evidence type="ECO:0000313" key="2">
    <source>
        <dbReference type="Proteomes" id="UP000492820"/>
    </source>
</evidence>
<dbReference type="AlphaFoldDB" id="A0A068WT39"/>
<organism evidence="1">
    <name type="scientific">Echinococcus granulosus</name>
    <name type="common">Hydatid tapeworm</name>
    <dbReference type="NCBI Taxonomy" id="6210"/>
    <lineage>
        <taxon>Eukaryota</taxon>
        <taxon>Metazoa</taxon>
        <taxon>Spiralia</taxon>
        <taxon>Lophotrochozoa</taxon>
        <taxon>Platyhelminthes</taxon>
        <taxon>Cestoda</taxon>
        <taxon>Eucestoda</taxon>
        <taxon>Cyclophyllidea</taxon>
        <taxon>Taeniidae</taxon>
        <taxon>Echinococcus</taxon>
        <taxon>Echinococcus granulosus group</taxon>
    </lineage>
</organism>
<gene>
    <name evidence="1" type="ORF">EgrG_002034200</name>
</gene>
<reference evidence="3" key="3">
    <citation type="submission" date="2020-10" db="UniProtKB">
        <authorList>
            <consortium name="WormBaseParasite"/>
        </authorList>
    </citation>
    <scope>IDENTIFICATION</scope>
</reference>
<dbReference type="EMBL" id="LK028588">
    <property type="protein sequence ID" value="CDS22993.1"/>
    <property type="molecule type" value="Genomic_DNA"/>
</dbReference>
<proteinExistence type="predicted"/>
<sequence length="89" mass="10134">MSANYFLISLGRKKQRQSLLESWSAVTRPDNFLLRTGLQELRWLAYSCARWLAPSTALAENTRHSSTADRGKVMSLSACLSTYQKLRSH</sequence>
<name>A0A068WT39_ECHGR</name>
<reference evidence="1 2" key="1">
    <citation type="journal article" date="2013" name="Nature">
        <title>The genomes of four tapeworm species reveal adaptations to parasitism.</title>
        <authorList>
            <person name="Tsai I.J."/>
            <person name="Zarowiecki M."/>
            <person name="Holroyd N."/>
            <person name="Garciarrubio A."/>
            <person name="Sanchez-Flores A."/>
            <person name="Brooks K.L."/>
            <person name="Tracey A."/>
            <person name="Bobes R.J."/>
            <person name="Fragoso G."/>
            <person name="Sciutto E."/>
            <person name="Aslett M."/>
            <person name="Beasley H."/>
            <person name="Bennett H.M."/>
            <person name="Cai J."/>
            <person name="Camicia F."/>
            <person name="Clark R."/>
            <person name="Cucher M."/>
            <person name="De Silva N."/>
            <person name="Day T.A."/>
            <person name="Deplazes P."/>
            <person name="Estrada K."/>
            <person name="Fernandez C."/>
            <person name="Holland P.W."/>
            <person name="Hou J."/>
            <person name="Hu S."/>
            <person name="Huckvale T."/>
            <person name="Hung S.S."/>
            <person name="Kamenetzky L."/>
            <person name="Keane J.A."/>
            <person name="Kiss F."/>
            <person name="Koziol U."/>
            <person name="Lambert O."/>
            <person name="Liu K."/>
            <person name="Luo X."/>
            <person name="Luo Y."/>
            <person name="Macchiaroli N."/>
            <person name="Nichol S."/>
            <person name="Paps J."/>
            <person name="Parkinson J."/>
            <person name="Pouchkina-Stantcheva N."/>
            <person name="Riddiford N."/>
            <person name="Rosenzvit M."/>
            <person name="Salinas G."/>
            <person name="Wasmuth J.D."/>
            <person name="Zamanian M."/>
            <person name="Zheng Y."/>
            <person name="Cai X."/>
            <person name="Soberon X."/>
            <person name="Olson P.D."/>
            <person name="Laclette J.P."/>
            <person name="Brehm K."/>
            <person name="Berriman M."/>
            <person name="Garciarrubio A."/>
            <person name="Bobes R.J."/>
            <person name="Fragoso G."/>
            <person name="Sanchez-Flores A."/>
            <person name="Estrada K."/>
            <person name="Cevallos M.A."/>
            <person name="Morett E."/>
            <person name="Gonzalez V."/>
            <person name="Portillo T."/>
            <person name="Ochoa-Leyva A."/>
            <person name="Jose M.V."/>
            <person name="Sciutto E."/>
            <person name="Landa A."/>
            <person name="Jimenez L."/>
            <person name="Valdes V."/>
            <person name="Carrero J.C."/>
            <person name="Larralde C."/>
            <person name="Morales-Montor J."/>
            <person name="Limon-Lason J."/>
            <person name="Soberon X."/>
            <person name="Laclette J.P."/>
        </authorList>
    </citation>
    <scope>NUCLEOTIDE SEQUENCE [LARGE SCALE GENOMIC DNA]</scope>
</reference>